<evidence type="ECO:0008006" key="5">
    <source>
        <dbReference type="Google" id="ProtNLM"/>
    </source>
</evidence>
<accession>A0ABS9YDJ2</accession>
<feature type="chain" id="PRO_5046784456" description="Secreted protein" evidence="2">
    <location>
        <begin position="31"/>
        <end position="104"/>
    </location>
</feature>
<evidence type="ECO:0000256" key="1">
    <source>
        <dbReference type="SAM" id="MobiDB-lite"/>
    </source>
</evidence>
<proteinExistence type="predicted"/>
<organism evidence="3 4">
    <name type="scientific">Streptomyces cylindrosporus</name>
    <dbReference type="NCBI Taxonomy" id="2927583"/>
    <lineage>
        <taxon>Bacteria</taxon>
        <taxon>Bacillati</taxon>
        <taxon>Actinomycetota</taxon>
        <taxon>Actinomycetes</taxon>
        <taxon>Kitasatosporales</taxon>
        <taxon>Streptomycetaceae</taxon>
        <taxon>Streptomyces</taxon>
    </lineage>
</organism>
<protein>
    <recommendedName>
        <fullName evidence="5">Secreted protein</fullName>
    </recommendedName>
</protein>
<feature type="signal peptide" evidence="2">
    <location>
        <begin position="1"/>
        <end position="30"/>
    </location>
</feature>
<feature type="compositionally biased region" description="Pro residues" evidence="1">
    <location>
        <begin position="67"/>
        <end position="91"/>
    </location>
</feature>
<reference evidence="3" key="1">
    <citation type="submission" date="2022-03" db="EMBL/GenBank/DDBJ databases">
        <title>Streptomyces 7R015 and 7R016 isolated from Barleria lupulina in Thailand.</title>
        <authorList>
            <person name="Kanchanasin P."/>
            <person name="Phongsopitanun W."/>
            <person name="Tanasupawat S."/>
        </authorList>
    </citation>
    <scope>NUCLEOTIDE SEQUENCE</scope>
    <source>
        <strain evidence="3">7R015</strain>
    </source>
</reference>
<gene>
    <name evidence="3" type="ORF">MQP27_26190</name>
</gene>
<dbReference type="EMBL" id="JALDAY010000008">
    <property type="protein sequence ID" value="MCI3274585.1"/>
    <property type="molecule type" value="Genomic_DNA"/>
</dbReference>
<dbReference type="Proteomes" id="UP001165269">
    <property type="component" value="Unassembled WGS sequence"/>
</dbReference>
<sequence>MSTARRLPHSRAWLRVLVLLFALLVPGAQAEEHAAPVASVETVEYDVLDAAVRPPADAVRRAAVPLRPAPVPAPAPHAAPGRPRPASPQPPYTLRSLRTVVLRC</sequence>
<keyword evidence="4" id="KW-1185">Reference proteome</keyword>
<dbReference type="RefSeq" id="WP_242768084.1">
    <property type="nucleotide sequence ID" value="NZ_JALDAY010000008.1"/>
</dbReference>
<feature type="region of interest" description="Disordered" evidence="1">
    <location>
        <begin position="66"/>
        <end position="94"/>
    </location>
</feature>
<keyword evidence="2" id="KW-0732">Signal</keyword>
<comment type="caution">
    <text evidence="3">The sequence shown here is derived from an EMBL/GenBank/DDBJ whole genome shotgun (WGS) entry which is preliminary data.</text>
</comment>
<evidence type="ECO:0000313" key="3">
    <source>
        <dbReference type="EMBL" id="MCI3274585.1"/>
    </source>
</evidence>
<name>A0ABS9YDJ2_9ACTN</name>
<evidence type="ECO:0000256" key="2">
    <source>
        <dbReference type="SAM" id="SignalP"/>
    </source>
</evidence>
<evidence type="ECO:0000313" key="4">
    <source>
        <dbReference type="Proteomes" id="UP001165269"/>
    </source>
</evidence>